<reference evidence="11" key="1">
    <citation type="submission" date="2025-08" db="UniProtKB">
        <authorList>
            <consortium name="RefSeq"/>
        </authorList>
    </citation>
    <scope>IDENTIFICATION</scope>
    <source>
        <tissue evidence="11">Entire body</tissue>
    </source>
</reference>
<feature type="compositionally biased region" description="Basic and acidic residues" evidence="8">
    <location>
        <begin position="540"/>
        <end position="558"/>
    </location>
</feature>
<sequence length="692" mass="76569">MAENDIDLYADDIDQDFAQDDFVGENVDLYDDVISTPATGGGGGDNAETNHNSNADTNNEETNGTTTYQTQGNNITPTTIGRRHQLYVGNLTWWTTDQNIADAVRDIGVNDFHEVKFFEHRANGQSKGFCVISMGSEASVRLCMERLPKKEINGQNPVVTYPTKQALSTFESQSKTRPSPPNSSGPRGQHPGQSNQNIPSQNFPRMPMGSPMRGPLPHPGMQGPQGPRMQGPPPGFNGPPGQMNQGPPRFQNPQWNGPRPNGPMPGPGPNPAQMRPGAPPPGMQGPPRPPMDGMYLEDLFQQQFQGPPQQQGPPRGPPNQGPPPQGGGPRPDWNRPPMQQGFPPQGPPMQGPPNMAPRGPPPMSGPPGVPQQGPPQGPPAPHVNPAFFQQGGPPPQMQHPGMQPGPGGMPPHHGPPQGPPHGPPHGPPMGPNQVPPHGPPHSYGPPSGVPQSQYGGPGSVAPDHRPDIAQLSEQEFEDIMSRNRTVSSSAIARAVSDAAAGEYASAIETLVTAISLIKQSKVAADDRCKILISSLQDTLRGVEDKSYSSGRRDRSRSRERTHRRGRRDRSSSRYRERSRDRDRDRDRDRERDRYYSDYRERDRERDRSRSRGERERERERERDYRDRDAEDSSRVSRPRKSSPEAVDAAGDPSSKSRYYEDRYRERESGRRDAERERDRDRDRRDESHRSRH</sequence>
<evidence type="ECO:0000256" key="1">
    <source>
        <dbReference type="ARBA" id="ARBA00004123"/>
    </source>
</evidence>
<dbReference type="InterPro" id="IPR057951">
    <property type="entry name" value="CPSF6/7_RSLD_N"/>
</dbReference>
<dbReference type="CDD" id="cd12643">
    <property type="entry name" value="RRM_CFIm68"/>
    <property type="match status" value="1"/>
</dbReference>
<dbReference type="Proteomes" id="UP000192223">
    <property type="component" value="Unplaced"/>
</dbReference>
<dbReference type="InParanoid" id="A0A1W4WK22"/>
<dbReference type="KEGG" id="apln:108736372"/>
<dbReference type="GeneID" id="108736372"/>
<evidence type="ECO:0000259" key="9">
    <source>
        <dbReference type="PROSITE" id="PS50102"/>
    </source>
</evidence>
<dbReference type="PANTHER" id="PTHR23204">
    <property type="entry name" value="CLEAVAGE AND POLYADENYLATION SPECIFIC FACTOR"/>
    <property type="match status" value="1"/>
</dbReference>
<evidence type="ECO:0000256" key="8">
    <source>
        <dbReference type="SAM" id="MobiDB-lite"/>
    </source>
</evidence>
<feature type="domain" description="RRM" evidence="9">
    <location>
        <begin position="84"/>
        <end position="164"/>
    </location>
</feature>
<evidence type="ECO:0000256" key="3">
    <source>
        <dbReference type="ARBA" id="ARBA00016259"/>
    </source>
</evidence>
<feature type="compositionally biased region" description="Basic and acidic residues" evidence="8">
    <location>
        <begin position="657"/>
        <end position="692"/>
    </location>
</feature>
<name>A0A1W4WK22_AGRPL</name>
<dbReference type="Pfam" id="PF00076">
    <property type="entry name" value="RRM_1"/>
    <property type="match status" value="1"/>
</dbReference>
<dbReference type="CTD" id="11052"/>
<gene>
    <name evidence="11" type="primary">LOC108736372</name>
</gene>
<keyword evidence="5 7" id="KW-0694">RNA-binding</keyword>
<dbReference type="OrthoDB" id="10065185at2759"/>
<evidence type="ECO:0000256" key="5">
    <source>
        <dbReference type="ARBA" id="ARBA00022884"/>
    </source>
</evidence>
<feature type="compositionally biased region" description="Low complexity" evidence="8">
    <location>
        <begin position="300"/>
        <end position="309"/>
    </location>
</feature>
<dbReference type="STRING" id="224129.A0A1W4WK22"/>
<dbReference type="InterPro" id="IPR012677">
    <property type="entry name" value="Nucleotide-bd_a/b_plait_sf"/>
</dbReference>
<comment type="similarity">
    <text evidence="2">Belongs to the RRM CPSF6/7 family.</text>
</comment>
<organism evidence="10 11">
    <name type="scientific">Agrilus planipennis</name>
    <name type="common">Emerald ash borer</name>
    <name type="synonym">Agrilus marcopoli</name>
    <dbReference type="NCBI Taxonomy" id="224129"/>
    <lineage>
        <taxon>Eukaryota</taxon>
        <taxon>Metazoa</taxon>
        <taxon>Ecdysozoa</taxon>
        <taxon>Arthropoda</taxon>
        <taxon>Hexapoda</taxon>
        <taxon>Insecta</taxon>
        <taxon>Pterygota</taxon>
        <taxon>Neoptera</taxon>
        <taxon>Endopterygota</taxon>
        <taxon>Coleoptera</taxon>
        <taxon>Polyphaga</taxon>
        <taxon>Elateriformia</taxon>
        <taxon>Buprestoidea</taxon>
        <taxon>Buprestidae</taxon>
        <taxon>Agrilinae</taxon>
        <taxon>Agrilus</taxon>
    </lineage>
</organism>
<feature type="compositionally biased region" description="Low complexity" evidence="8">
    <location>
        <begin position="60"/>
        <end position="76"/>
    </location>
</feature>
<feature type="compositionally biased region" description="Pro residues" evidence="8">
    <location>
        <begin position="260"/>
        <end position="270"/>
    </location>
</feature>
<dbReference type="AlphaFoldDB" id="A0A1W4WK22"/>
<feature type="compositionally biased region" description="Pro residues" evidence="8">
    <location>
        <begin position="277"/>
        <end position="290"/>
    </location>
</feature>
<dbReference type="Pfam" id="PF25524">
    <property type="entry name" value="RSLD_CPSF6"/>
    <property type="match status" value="1"/>
</dbReference>
<evidence type="ECO:0000256" key="6">
    <source>
        <dbReference type="ARBA" id="ARBA00023242"/>
    </source>
</evidence>
<keyword evidence="4" id="KW-0507">mRNA processing</keyword>
<dbReference type="SUPFAM" id="SSF54928">
    <property type="entry name" value="RNA-binding domain, RBD"/>
    <property type="match status" value="1"/>
</dbReference>
<proteinExistence type="inferred from homology"/>
<feature type="region of interest" description="Disordered" evidence="8">
    <location>
        <begin position="33"/>
        <end position="76"/>
    </location>
</feature>
<protein>
    <recommendedName>
        <fullName evidence="3">Cleavage and polyadenylation specificity factor subunit 6</fullName>
    </recommendedName>
</protein>
<dbReference type="Gene3D" id="3.30.70.330">
    <property type="match status" value="1"/>
</dbReference>
<dbReference type="GO" id="GO:0005634">
    <property type="term" value="C:nucleus"/>
    <property type="evidence" value="ECO:0007669"/>
    <property type="project" value="UniProtKB-SubCell"/>
</dbReference>
<keyword evidence="10" id="KW-1185">Reference proteome</keyword>
<feature type="compositionally biased region" description="Pro residues" evidence="8">
    <location>
        <begin position="310"/>
        <end position="326"/>
    </location>
</feature>
<dbReference type="InterPro" id="IPR034772">
    <property type="entry name" value="CPSF6/7"/>
</dbReference>
<dbReference type="RefSeq" id="XP_018324274.1">
    <property type="nucleotide sequence ID" value="XM_018468772.2"/>
</dbReference>
<dbReference type="InterPro" id="IPR035979">
    <property type="entry name" value="RBD_domain_sf"/>
</dbReference>
<evidence type="ECO:0000256" key="4">
    <source>
        <dbReference type="ARBA" id="ARBA00022664"/>
    </source>
</evidence>
<evidence type="ECO:0000256" key="7">
    <source>
        <dbReference type="PROSITE-ProRule" id="PRU00176"/>
    </source>
</evidence>
<feature type="compositionally biased region" description="Pro residues" evidence="8">
    <location>
        <begin position="344"/>
        <end position="382"/>
    </location>
</feature>
<feature type="compositionally biased region" description="Polar residues" evidence="8">
    <location>
        <begin position="191"/>
        <end position="203"/>
    </location>
</feature>
<dbReference type="FunCoup" id="A0A1W4WK22">
    <property type="interactions" value="2527"/>
</dbReference>
<feature type="region of interest" description="Disordered" evidence="8">
    <location>
        <begin position="540"/>
        <end position="692"/>
    </location>
</feature>
<feature type="compositionally biased region" description="Polar residues" evidence="8">
    <location>
        <begin position="47"/>
        <end position="56"/>
    </location>
</feature>
<feature type="compositionally biased region" description="Low complexity" evidence="8">
    <location>
        <begin position="204"/>
        <end position="229"/>
    </location>
</feature>
<dbReference type="SMART" id="SM00360">
    <property type="entry name" value="RRM"/>
    <property type="match status" value="1"/>
</dbReference>
<feature type="region of interest" description="Disordered" evidence="8">
    <location>
        <begin position="167"/>
        <end position="484"/>
    </location>
</feature>
<evidence type="ECO:0000313" key="10">
    <source>
        <dbReference type="Proteomes" id="UP000192223"/>
    </source>
</evidence>
<feature type="compositionally biased region" description="Basic and acidic residues" evidence="8">
    <location>
        <begin position="568"/>
        <end position="634"/>
    </location>
</feature>
<feature type="compositionally biased region" description="Polar residues" evidence="8">
    <location>
        <begin position="167"/>
        <end position="176"/>
    </location>
</feature>
<evidence type="ECO:0000256" key="2">
    <source>
        <dbReference type="ARBA" id="ARBA00006265"/>
    </source>
</evidence>
<dbReference type="PROSITE" id="PS50102">
    <property type="entry name" value="RRM"/>
    <property type="match status" value="1"/>
</dbReference>
<keyword evidence="6" id="KW-0539">Nucleus</keyword>
<feature type="compositionally biased region" description="Pro residues" evidence="8">
    <location>
        <begin position="407"/>
        <end position="443"/>
    </location>
</feature>
<dbReference type="InterPro" id="IPR000504">
    <property type="entry name" value="RRM_dom"/>
</dbReference>
<feature type="compositionally biased region" description="Low complexity" evidence="8">
    <location>
        <begin position="239"/>
        <end position="248"/>
    </location>
</feature>
<dbReference type="GO" id="GO:0003723">
    <property type="term" value="F:RNA binding"/>
    <property type="evidence" value="ECO:0007669"/>
    <property type="project" value="UniProtKB-UniRule"/>
</dbReference>
<comment type="subcellular location">
    <subcellularLocation>
        <location evidence="1">Nucleus</location>
    </subcellularLocation>
</comment>
<evidence type="ECO:0000313" key="11">
    <source>
        <dbReference type="RefSeq" id="XP_018324274.1"/>
    </source>
</evidence>
<dbReference type="GO" id="GO:0006397">
    <property type="term" value="P:mRNA processing"/>
    <property type="evidence" value="ECO:0007669"/>
    <property type="project" value="UniProtKB-KW"/>
</dbReference>
<accession>A0A1W4WK22</accession>
<dbReference type="InterPro" id="IPR034769">
    <property type="entry name" value="CPSF6_RRM"/>
</dbReference>